<protein>
    <submittedName>
        <fullName evidence="2">Uncharacterized protein</fullName>
    </submittedName>
</protein>
<organism evidence="2 3">
    <name type="scientific">Archaeoglobus fulgidus DSM 8774</name>
    <dbReference type="NCBI Taxonomy" id="1344584"/>
    <lineage>
        <taxon>Archaea</taxon>
        <taxon>Methanobacteriati</taxon>
        <taxon>Methanobacteriota</taxon>
        <taxon>Archaeoglobi</taxon>
        <taxon>Archaeoglobales</taxon>
        <taxon>Archaeoglobaceae</taxon>
        <taxon>Archaeoglobus</taxon>
    </lineage>
</organism>
<evidence type="ECO:0000313" key="3">
    <source>
        <dbReference type="Proteomes" id="UP000028501"/>
    </source>
</evidence>
<dbReference type="HOGENOM" id="CLU_1954530_0_0_2"/>
<name>A0A075WDW7_ARCFL</name>
<sequence length="128" mass="14054">MSAGIAFFVFIISAIILPGFFIWIGLKVVGKERDVLRCGMANFAAVVITAVVAFILHFTPLVLLLPLLAFLIYLYVLKTLLDVGFIEAFAATIIAGVVIFLLAVILLLIFGVWLLFTPPPAQMMHVKF</sequence>
<accession>A0A075WDW7</accession>
<evidence type="ECO:0000313" key="2">
    <source>
        <dbReference type="EMBL" id="AIG97892.1"/>
    </source>
</evidence>
<feature type="transmembrane region" description="Helical" evidence="1">
    <location>
        <begin position="6"/>
        <end position="26"/>
    </location>
</feature>
<feature type="transmembrane region" description="Helical" evidence="1">
    <location>
        <begin position="88"/>
        <end position="116"/>
    </location>
</feature>
<keyword evidence="1" id="KW-0812">Transmembrane</keyword>
<evidence type="ECO:0000256" key="1">
    <source>
        <dbReference type="SAM" id="Phobius"/>
    </source>
</evidence>
<dbReference type="KEGG" id="afg:AFULGI_00011090"/>
<reference evidence="2 3" key="1">
    <citation type="submission" date="2013-07" db="EMBL/GenBank/DDBJ databases">
        <title>Genome of Archaeoglobus fulgidus.</title>
        <authorList>
            <person name="Fiebig A."/>
            <person name="Birkeland N.-K."/>
        </authorList>
    </citation>
    <scope>NUCLEOTIDE SEQUENCE [LARGE SCALE GENOMIC DNA]</scope>
    <source>
        <strain evidence="2 3">DSM 8774</strain>
    </source>
</reference>
<gene>
    <name evidence="2" type="ORF">AFULGI_00011090</name>
</gene>
<dbReference type="Proteomes" id="UP000028501">
    <property type="component" value="Chromosome"/>
</dbReference>
<dbReference type="AlphaFoldDB" id="A0A075WDW7"/>
<keyword evidence="1" id="KW-0472">Membrane</keyword>
<feature type="transmembrane region" description="Helical" evidence="1">
    <location>
        <begin position="38"/>
        <end position="56"/>
    </location>
</feature>
<dbReference type="EMBL" id="CP006577">
    <property type="protein sequence ID" value="AIG97892.1"/>
    <property type="molecule type" value="Genomic_DNA"/>
</dbReference>
<proteinExistence type="predicted"/>
<keyword evidence="1" id="KW-1133">Transmembrane helix</keyword>
<feature type="transmembrane region" description="Helical" evidence="1">
    <location>
        <begin position="62"/>
        <end position="81"/>
    </location>
</feature>